<proteinExistence type="predicted"/>
<evidence type="ECO:0000256" key="3">
    <source>
        <dbReference type="ARBA" id="ARBA00022485"/>
    </source>
</evidence>
<evidence type="ECO:0000256" key="10">
    <source>
        <dbReference type="ARBA" id="ARBA00023150"/>
    </source>
</evidence>
<dbReference type="AlphaFoldDB" id="A0A1I0EGS8"/>
<gene>
    <name evidence="14" type="ORF">SAMN04487772_12045</name>
</gene>
<dbReference type="SFLD" id="SFLDS00029">
    <property type="entry name" value="Radical_SAM"/>
    <property type="match status" value="1"/>
</dbReference>
<keyword evidence="6" id="KW-0547">Nucleotide-binding</keyword>
<dbReference type="STRING" id="29364.SAMN04487772_12045"/>
<dbReference type="GO" id="GO:0046872">
    <property type="term" value="F:metal ion binding"/>
    <property type="evidence" value="ECO:0007669"/>
    <property type="project" value="UniProtKB-KW"/>
</dbReference>
<evidence type="ECO:0000256" key="4">
    <source>
        <dbReference type="ARBA" id="ARBA00022691"/>
    </source>
</evidence>
<dbReference type="SFLD" id="SFLDG01383">
    <property type="entry name" value="cyclic_pyranopterin_phosphate"/>
    <property type="match status" value="1"/>
</dbReference>
<comment type="cofactor">
    <cofactor evidence="1">
        <name>[4Fe-4S] cluster</name>
        <dbReference type="ChEBI" id="CHEBI:49883"/>
    </cofactor>
</comment>
<evidence type="ECO:0000256" key="8">
    <source>
        <dbReference type="ARBA" id="ARBA00023014"/>
    </source>
</evidence>
<dbReference type="EMBL" id="FOHN01000020">
    <property type="protein sequence ID" value="SET43660.1"/>
    <property type="molecule type" value="Genomic_DNA"/>
</dbReference>
<dbReference type="EC" id="4.1.99.22" evidence="2"/>
<dbReference type="GO" id="GO:0051539">
    <property type="term" value="F:4 iron, 4 sulfur cluster binding"/>
    <property type="evidence" value="ECO:0007669"/>
    <property type="project" value="UniProtKB-KW"/>
</dbReference>
<dbReference type="InterPro" id="IPR040064">
    <property type="entry name" value="MoaA-like"/>
</dbReference>
<keyword evidence="10" id="KW-0501">Molybdenum cofactor biosynthesis</keyword>
<organism evidence="14 15">
    <name type="scientific">[Clostridium] polysaccharolyticum</name>
    <dbReference type="NCBI Taxonomy" id="29364"/>
    <lineage>
        <taxon>Bacteria</taxon>
        <taxon>Bacillati</taxon>
        <taxon>Bacillota</taxon>
        <taxon>Clostridia</taxon>
        <taxon>Lachnospirales</taxon>
        <taxon>Lachnospiraceae</taxon>
    </lineage>
</organism>
<dbReference type="PROSITE" id="PS01305">
    <property type="entry name" value="MOAA_NIFB_PQQE"/>
    <property type="match status" value="1"/>
</dbReference>
<dbReference type="RefSeq" id="WP_092478482.1">
    <property type="nucleotide sequence ID" value="NZ_FOHN01000020.1"/>
</dbReference>
<comment type="catalytic activity">
    <reaction evidence="12">
        <text>GTP + AH2 + S-adenosyl-L-methionine = (8S)-3',8-cyclo-7,8-dihydroguanosine 5'-triphosphate + 5'-deoxyadenosine + L-methionine + A + H(+)</text>
        <dbReference type="Rhea" id="RHEA:49576"/>
        <dbReference type="ChEBI" id="CHEBI:13193"/>
        <dbReference type="ChEBI" id="CHEBI:15378"/>
        <dbReference type="ChEBI" id="CHEBI:17319"/>
        <dbReference type="ChEBI" id="CHEBI:17499"/>
        <dbReference type="ChEBI" id="CHEBI:37565"/>
        <dbReference type="ChEBI" id="CHEBI:57844"/>
        <dbReference type="ChEBI" id="CHEBI:59789"/>
        <dbReference type="ChEBI" id="CHEBI:131766"/>
        <dbReference type="EC" id="4.1.99.22"/>
    </reaction>
</comment>
<name>A0A1I0EGS8_9FIRM</name>
<dbReference type="InterPro" id="IPR000385">
    <property type="entry name" value="MoaA_NifB_PqqE_Fe-S-bd_CS"/>
</dbReference>
<keyword evidence="4" id="KW-0949">S-adenosyl-L-methionine</keyword>
<dbReference type="Gene3D" id="3.20.20.70">
    <property type="entry name" value="Aldolase class I"/>
    <property type="match status" value="1"/>
</dbReference>
<dbReference type="InterPro" id="IPR006638">
    <property type="entry name" value="Elp3/MiaA/NifB-like_rSAM"/>
</dbReference>
<evidence type="ECO:0000256" key="2">
    <source>
        <dbReference type="ARBA" id="ARBA00012167"/>
    </source>
</evidence>
<dbReference type="InterPro" id="IPR058240">
    <property type="entry name" value="rSAM_sf"/>
</dbReference>
<evidence type="ECO:0000256" key="11">
    <source>
        <dbReference type="ARBA" id="ARBA00023239"/>
    </source>
</evidence>
<evidence type="ECO:0000259" key="13">
    <source>
        <dbReference type="PROSITE" id="PS51918"/>
    </source>
</evidence>
<feature type="domain" description="Radical SAM core" evidence="13">
    <location>
        <begin position="4"/>
        <end position="226"/>
    </location>
</feature>
<dbReference type="Pfam" id="PF06463">
    <property type="entry name" value="Mob_synth_C"/>
    <property type="match status" value="1"/>
</dbReference>
<keyword evidence="3" id="KW-0004">4Fe-4S</keyword>
<dbReference type="GO" id="GO:0061799">
    <property type="term" value="F:cyclic pyranopterin monophosphate synthase activity"/>
    <property type="evidence" value="ECO:0007669"/>
    <property type="project" value="TreeGrafter"/>
</dbReference>
<dbReference type="CDD" id="cd21117">
    <property type="entry name" value="Twitch_MoaA"/>
    <property type="match status" value="1"/>
</dbReference>
<evidence type="ECO:0000256" key="1">
    <source>
        <dbReference type="ARBA" id="ARBA00001966"/>
    </source>
</evidence>
<dbReference type="NCBIfam" id="TIGR02666">
    <property type="entry name" value="moaA"/>
    <property type="match status" value="1"/>
</dbReference>
<keyword evidence="9" id="KW-0342">GTP-binding</keyword>
<dbReference type="SFLD" id="SFLDG01386">
    <property type="entry name" value="main_SPASM_domain-containing"/>
    <property type="match status" value="1"/>
</dbReference>
<evidence type="ECO:0000256" key="5">
    <source>
        <dbReference type="ARBA" id="ARBA00022723"/>
    </source>
</evidence>
<evidence type="ECO:0000256" key="7">
    <source>
        <dbReference type="ARBA" id="ARBA00023004"/>
    </source>
</evidence>
<dbReference type="SUPFAM" id="SSF102114">
    <property type="entry name" value="Radical SAM enzymes"/>
    <property type="match status" value="1"/>
</dbReference>
<dbReference type="GO" id="GO:0005525">
    <property type="term" value="F:GTP binding"/>
    <property type="evidence" value="ECO:0007669"/>
    <property type="project" value="UniProtKB-KW"/>
</dbReference>
<keyword evidence="7" id="KW-0408">Iron</keyword>
<evidence type="ECO:0000256" key="9">
    <source>
        <dbReference type="ARBA" id="ARBA00023134"/>
    </source>
</evidence>
<dbReference type="InterPro" id="IPR013483">
    <property type="entry name" value="MoaA"/>
</dbReference>
<dbReference type="InterPro" id="IPR050105">
    <property type="entry name" value="MoCo_biosynth_MoaA/MoaC"/>
</dbReference>
<dbReference type="SFLD" id="SFLDG01067">
    <property type="entry name" value="SPASM/twitch_domain_containing"/>
    <property type="match status" value="1"/>
</dbReference>
<dbReference type="InterPro" id="IPR007197">
    <property type="entry name" value="rSAM"/>
</dbReference>
<dbReference type="InterPro" id="IPR013785">
    <property type="entry name" value="Aldolase_TIM"/>
</dbReference>
<dbReference type="GO" id="GO:0006777">
    <property type="term" value="P:Mo-molybdopterin cofactor biosynthetic process"/>
    <property type="evidence" value="ECO:0007669"/>
    <property type="project" value="UniProtKB-KW"/>
</dbReference>
<dbReference type="PANTHER" id="PTHR22960:SF0">
    <property type="entry name" value="MOLYBDENUM COFACTOR BIOSYNTHESIS PROTEIN 1"/>
    <property type="match status" value="1"/>
</dbReference>
<dbReference type="GO" id="GO:0061798">
    <property type="term" value="F:GTP 3',8'-cyclase activity"/>
    <property type="evidence" value="ECO:0007669"/>
    <property type="project" value="UniProtKB-EC"/>
</dbReference>
<evidence type="ECO:0000313" key="15">
    <source>
        <dbReference type="Proteomes" id="UP000199800"/>
    </source>
</evidence>
<dbReference type="PROSITE" id="PS51918">
    <property type="entry name" value="RADICAL_SAM"/>
    <property type="match status" value="1"/>
</dbReference>
<evidence type="ECO:0000256" key="6">
    <source>
        <dbReference type="ARBA" id="ARBA00022741"/>
    </source>
</evidence>
<evidence type="ECO:0000313" key="14">
    <source>
        <dbReference type="EMBL" id="SET43660.1"/>
    </source>
</evidence>
<keyword evidence="11" id="KW-0456">Lyase</keyword>
<sequence>MIDQFGRTIDYMRISITDKCNLRCQYCMPGNIIQKEEENYLSYDEMIRVCNIASQLGIRTFKITGGEPFFRKGSISFMKELKALPETKEVTLTTNGILLKRNLEELCAAELDAINISLDTLDAQFYKTITGNCQADLLDVVNSIIELRKRGQRIKINTVILEHTLEEVESLIQFAEQYGIDLRFIEIMPVGAGADYKLVKSSELLEKIKEQHKSLRPYQKKIGNGPARYCEADDIKCKIGIIDAVSNCFCGSCSRIRLTSKGELKPCLAYKEGVDLKSLLKAGISDKELKEIMRETIYKKPKAHNFHHGQVYETRNMNQIGG</sequence>
<keyword evidence="8" id="KW-0411">Iron-sulfur</keyword>
<protein>
    <recommendedName>
        <fullName evidence="2">GTP 3',8-cyclase</fullName>
        <ecNumber evidence="2">4.1.99.22</ecNumber>
    </recommendedName>
</protein>
<dbReference type="PANTHER" id="PTHR22960">
    <property type="entry name" value="MOLYBDOPTERIN COFACTOR SYNTHESIS PROTEIN A"/>
    <property type="match status" value="1"/>
</dbReference>
<dbReference type="CDD" id="cd01335">
    <property type="entry name" value="Radical_SAM"/>
    <property type="match status" value="1"/>
</dbReference>
<dbReference type="UniPathway" id="UPA00344"/>
<reference evidence="14 15" key="1">
    <citation type="submission" date="2016-10" db="EMBL/GenBank/DDBJ databases">
        <authorList>
            <person name="de Groot N.N."/>
        </authorList>
    </citation>
    <scope>NUCLEOTIDE SEQUENCE [LARGE SCALE GENOMIC DNA]</scope>
    <source>
        <strain evidence="14 15">DSM 1801</strain>
    </source>
</reference>
<dbReference type="OrthoDB" id="9763993at2"/>
<dbReference type="Pfam" id="PF04055">
    <property type="entry name" value="Radical_SAM"/>
    <property type="match status" value="1"/>
</dbReference>
<dbReference type="Proteomes" id="UP000199800">
    <property type="component" value="Unassembled WGS sequence"/>
</dbReference>
<dbReference type="InterPro" id="IPR010505">
    <property type="entry name" value="MoaA_twitch"/>
</dbReference>
<keyword evidence="5" id="KW-0479">Metal-binding</keyword>
<keyword evidence="15" id="KW-1185">Reference proteome</keyword>
<evidence type="ECO:0000256" key="12">
    <source>
        <dbReference type="ARBA" id="ARBA00048697"/>
    </source>
</evidence>
<dbReference type="SMART" id="SM00729">
    <property type="entry name" value="Elp3"/>
    <property type="match status" value="1"/>
</dbReference>
<accession>A0A1I0EGS8</accession>